<dbReference type="RefSeq" id="XP_033387408.1">
    <property type="nucleotide sequence ID" value="XM_033527027.1"/>
</dbReference>
<evidence type="ECO:0000313" key="1">
    <source>
        <dbReference type="EMBL" id="KAF2019069.1"/>
    </source>
</evidence>
<sequence>MPASLMALSTELRLQIISYVLLSPPYPLPVPSTSPTPTRTTLPSFAQENTRTSTNPFVVWRVESIPTHNLSLLPLLLTCRQIAAETRDVVSRHNIAIIDFAVVDRWWILPTPRYIPLHTTIREEGLVRIGPGVGGKKKKWNAEGGGEPHHLNDVEVNVTLYHTMEDREYRGLDPERTLPIRAPVGGVVRYLETLLRPNIECRKESAGRDGGIGVIRLNFETERRDWHRPIPEAELPVRFSKEFKHLDLSTLMPMVGDDAMMFVEGFRHTLGKFVEESKESKEWRWGELFKICKDIIITVNGGKEESVFAVERSE</sequence>
<reference evidence="1" key="1">
    <citation type="journal article" date="2020" name="Stud. Mycol.">
        <title>101 Dothideomycetes genomes: a test case for predicting lifestyles and emergence of pathogens.</title>
        <authorList>
            <person name="Haridas S."/>
            <person name="Albert R."/>
            <person name="Binder M."/>
            <person name="Bloem J."/>
            <person name="Labutti K."/>
            <person name="Salamov A."/>
            <person name="Andreopoulos B."/>
            <person name="Baker S."/>
            <person name="Barry K."/>
            <person name="Bills G."/>
            <person name="Bluhm B."/>
            <person name="Cannon C."/>
            <person name="Castanera R."/>
            <person name="Culley D."/>
            <person name="Daum C."/>
            <person name="Ezra D."/>
            <person name="Gonzalez J."/>
            <person name="Henrissat B."/>
            <person name="Kuo A."/>
            <person name="Liang C."/>
            <person name="Lipzen A."/>
            <person name="Lutzoni F."/>
            <person name="Magnuson J."/>
            <person name="Mondo S."/>
            <person name="Nolan M."/>
            <person name="Ohm R."/>
            <person name="Pangilinan J."/>
            <person name="Park H.-J."/>
            <person name="Ramirez L."/>
            <person name="Alfaro M."/>
            <person name="Sun H."/>
            <person name="Tritt A."/>
            <person name="Yoshinaga Y."/>
            <person name="Zwiers L.-H."/>
            <person name="Turgeon B."/>
            <person name="Goodwin S."/>
            <person name="Spatafora J."/>
            <person name="Crous P."/>
            <person name="Grigoriev I."/>
        </authorList>
    </citation>
    <scope>NUCLEOTIDE SEQUENCE</scope>
    <source>
        <strain evidence="1">CBS 175.79</strain>
    </source>
</reference>
<evidence type="ECO:0000313" key="2">
    <source>
        <dbReference type="Proteomes" id="UP000799778"/>
    </source>
</evidence>
<dbReference type="AlphaFoldDB" id="A0A6A5Y1C9"/>
<accession>A0A6A5Y1C9</accession>
<name>A0A6A5Y1C9_9PLEO</name>
<keyword evidence="2" id="KW-1185">Reference proteome</keyword>
<protein>
    <recommendedName>
        <fullName evidence="3">F-box domain-containing protein</fullName>
    </recommendedName>
</protein>
<evidence type="ECO:0008006" key="3">
    <source>
        <dbReference type="Google" id="ProtNLM"/>
    </source>
</evidence>
<proteinExistence type="predicted"/>
<dbReference type="GeneID" id="54284424"/>
<dbReference type="EMBL" id="ML978067">
    <property type="protein sequence ID" value="KAF2019069.1"/>
    <property type="molecule type" value="Genomic_DNA"/>
</dbReference>
<organism evidence="1 2">
    <name type="scientific">Aaosphaeria arxii CBS 175.79</name>
    <dbReference type="NCBI Taxonomy" id="1450172"/>
    <lineage>
        <taxon>Eukaryota</taxon>
        <taxon>Fungi</taxon>
        <taxon>Dikarya</taxon>
        <taxon>Ascomycota</taxon>
        <taxon>Pezizomycotina</taxon>
        <taxon>Dothideomycetes</taxon>
        <taxon>Pleosporomycetidae</taxon>
        <taxon>Pleosporales</taxon>
        <taxon>Pleosporales incertae sedis</taxon>
        <taxon>Aaosphaeria</taxon>
    </lineage>
</organism>
<gene>
    <name evidence="1" type="ORF">BU24DRAFT_418669</name>
</gene>
<dbReference type="Proteomes" id="UP000799778">
    <property type="component" value="Unassembled WGS sequence"/>
</dbReference>